<dbReference type="EMBL" id="CP011030">
    <property type="protein sequence ID" value="ATC90014.1"/>
    <property type="molecule type" value="Genomic_DNA"/>
</dbReference>
<evidence type="ECO:0000313" key="2">
    <source>
        <dbReference type="Proteomes" id="UP000217258"/>
    </source>
</evidence>
<name>A0ABN5C1B7_9GAMM</name>
<dbReference type="Proteomes" id="UP000217258">
    <property type="component" value="Chromosome I"/>
</dbReference>
<sequence length="37" mass="4182">MNIKRIGNYQVFVYLVIIFATVKKEPKGLLTGGINKD</sequence>
<keyword evidence="2" id="KW-1185">Reference proteome</keyword>
<accession>A0ABN5C1B7</accession>
<protein>
    <submittedName>
        <fullName evidence="1">Uncharacterized protein</fullName>
    </submittedName>
</protein>
<gene>
    <name evidence="1" type="ORF">PISS_a1046</name>
</gene>
<proteinExistence type="predicted"/>
<reference evidence="1 2" key="1">
    <citation type="submission" date="2015-06" db="EMBL/GenBank/DDBJ databases">
        <authorList>
            <person name="Xie B.-B."/>
            <person name="Rong J.-C."/>
            <person name="Qin Q.-L."/>
            <person name="Zhang Y.-Z."/>
        </authorList>
    </citation>
    <scope>NUCLEOTIDE SEQUENCE [LARGE SCALE GENOMIC DNA]</scope>
    <source>
        <strain evidence="1 2">KMM 3549</strain>
    </source>
</reference>
<organism evidence="1 2">
    <name type="scientific">Pseudoalteromonas issachenkonii</name>
    <dbReference type="NCBI Taxonomy" id="152297"/>
    <lineage>
        <taxon>Bacteria</taxon>
        <taxon>Pseudomonadati</taxon>
        <taxon>Pseudomonadota</taxon>
        <taxon>Gammaproteobacteria</taxon>
        <taxon>Alteromonadales</taxon>
        <taxon>Pseudoalteromonadaceae</taxon>
        <taxon>Pseudoalteromonas</taxon>
    </lineage>
</organism>
<evidence type="ECO:0000313" key="1">
    <source>
        <dbReference type="EMBL" id="ATC90014.1"/>
    </source>
</evidence>